<accession>A0AAV7TD95</accession>
<dbReference type="Proteomes" id="UP001066276">
    <property type="component" value="Chromosome 4_1"/>
</dbReference>
<gene>
    <name evidence="1" type="ORF">NDU88_006202</name>
</gene>
<name>A0AAV7TD95_PLEWA</name>
<organism evidence="1 2">
    <name type="scientific">Pleurodeles waltl</name>
    <name type="common">Iberian ribbed newt</name>
    <dbReference type="NCBI Taxonomy" id="8319"/>
    <lineage>
        <taxon>Eukaryota</taxon>
        <taxon>Metazoa</taxon>
        <taxon>Chordata</taxon>
        <taxon>Craniata</taxon>
        <taxon>Vertebrata</taxon>
        <taxon>Euteleostomi</taxon>
        <taxon>Amphibia</taxon>
        <taxon>Batrachia</taxon>
        <taxon>Caudata</taxon>
        <taxon>Salamandroidea</taxon>
        <taxon>Salamandridae</taxon>
        <taxon>Pleurodelinae</taxon>
        <taxon>Pleurodeles</taxon>
    </lineage>
</organism>
<dbReference type="AlphaFoldDB" id="A0AAV7TD95"/>
<evidence type="ECO:0000313" key="1">
    <source>
        <dbReference type="EMBL" id="KAJ1174380.1"/>
    </source>
</evidence>
<evidence type="ECO:0000313" key="2">
    <source>
        <dbReference type="Proteomes" id="UP001066276"/>
    </source>
</evidence>
<dbReference type="EMBL" id="JANPWB010000007">
    <property type="protein sequence ID" value="KAJ1174380.1"/>
    <property type="molecule type" value="Genomic_DNA"/>
</dbReference>
<reference evidence="1" key="1">
    <citation type="journal article" date="2022" name="bioRxiv">
        <title>Sequencing and chromosome-scale assembly of the giantPleurodeles waltlgenome.</title>
        <authorList>
            <person name="Brown T."/>
            <person name="Elewa A."/>
            <person name="Iarovenko S."/>
            <person name="Subramanian E."/>
            <person name="Araus A.J."/>
            <person name="Petzold A."/>
            <person name="Susuki M."/>
            <person name="Suzuki K.-i.T."/>
            <person name="Hayashi T."/>
            <person name="Toyoda A."/>
            <person name="Oliveira C."/>
            <person name="Osipova E."/>
            <person name="Leigh N.D."/>
            <person name="Simon A."/>
            <person name="Yun M.H."/>
        </authorList>
    </citation>
    <scope>NUCLEOTIDE SEQUENCE</scope>
    <source>
        <strain evidence="1">20211129_DDA</strain>
        <tissue evidence="1">Liver</tissue>
    </source>
</reference>
<protein>
    <submittedName>
        <fullName evidence="1">Uncharacterized protein</fullName>
    </submittedName>
</protein>
<sequence>MKRRRRRLTYLRCCILDQWEYQNGVPCCRQESTPLLSYLVRGRIAQLGGPPSQGKGSKTLLMAPHTRLNSSVVTKRCSRGSSLIQGRVA</sequence>
<comment type="caution">
    <text evidence="1">The sequence shown here is derived from an EMBL/GenBank/DDBJ whole genome shotgun (WGS) entry which is preliminary data.</text>
</comment>
<proteinExistence type="predicted"/>
<keyword evidence="2" id="KW-1185">Reference proteome</keyword>